<evidence type="ECO:0000313" key="2">
    <source>
        <dbReference type="Proteomes" id="UP000242864"/>
    </source>
</evidence>
<dbReference type="AlphaFoldDB" id="A0AAC9RN58"/>
<reference evidence="1 2" key="1">
    <citation type="submission" date="2017-04" db="EMBL/GenBank/DDBJ databases">
        <authorList>
            <person name="Veseli I.A."/>
            <person name="Tang C."/>
            <person name="Pombert J.-F."/>
        </authorList>
    </citation>
    <scope>NUCLEOTIDE SEQUENCE [LARGE SCALE GENOMIC DNA]</scope>
    <source>
        <strain evidence="1 2">ATCC 700373</strain>
    </source>
</reference>
<sequence>MDKHFIRLNTNEKGHKLPNRTRYIPYVSRDVFELPYIKFLSHAVTPLMGSESTWHANASYQHQFVIEDYDFSKDYHLNIEGIQQHCQIFINQLWMGSTEAPNSNVEWDVTQALHEGTNEIEVVAIEDHGLTNQMMFRDMYLLERANDRIVDYDVEVAPNQRGDLKVCMQIKDIEGAPLITYTLQNEQKMTLAKGQLDIDSCHHILIPAHLVNQRHRYFTLFLETDDETIAHYIEITGRHAPVNVKFNTIFEQSRCV</sequence>
<evidence type="ECO:0008006" key="3">
    <source>
        <dbReference type="Google" id="ProtNLM"/>
    </source>
</evidence>
<dbReference type="KEGG" id="slz:B5P37_03820"/>
<dbReference type="Gene3D" id="2.60.120.260">
    <property type="entry name" value="Galactose-binding domain-like"/>
    <property type="match status" value="1"/>
</dbReference>
<accession>A0AAC9RN58</accession>
<dbReference type="GO" id="GO:0005975">
    <property type="term" value="P:carbohydrate metabolic process"/>
    <property type="evidence" value="ECO:0007669"/>
    <property type="project" value="InterPro"/>
</dbReference>
<proteinExistence type="predicted"/>
<dbReference type="InterPro" id="IPR008979">
    <property type="entry name" value="Galactose-bd-like_sf"/>
</dbReference>
<gene>
    <name evidence="1" type="ORF">B5P37_03820</name>
</gene>
<keyword evidence="2" id="KW-1185">Reference proteome</keyword>
<dbReference type="RefSeq" id="WP_085236976.1">
    <property type="nucleotide sequence ID" value="NZ_CP020773.1"/>
</dbReference>
<dbReference type="Proteomes" id="UP000242864">
    <property type="component" value="Chromosome"/>
</dbReference>
<protein>
    <recommendedName>
        <fullName evidence="3">Beta-galactosidase</fullName>
    </recommendedName>
</protein>
<dbReference type="EMBL" id="CP020773">
    <property type="protein sequence ID" value="ARJ50498.1"/>
    <property type="molecule type" value="Genomic_DNA"/>
</dbReference>
<dbReference type="GO" id="GO:0004553">
    <property type="term" value="F:hydrolase activity, hydrolyzing O-glycosyl compounds"/>
    <property type="evidence" value="ECO:0007669"/>
    <property type="project" value="InterPro"/>
</dbReference>
<evidence type="ECO:0000313" key="1">
    <source>
        <dbReference type="EMBL" id="ARJ50498.1"/>
    </source>
</evidence>
<dbReference type="SUPFAM" id="SSF49785">
    <property type="entry name" value="Galactose-binding domain-like"/>
    <property type="match status" value="1"/>
</dbReference>
<organism evidence="1 2">
    <name type="scientific">Staphylococcus lutrae</name>
    <dbReference type="NCBI Taxonomy" id="155085"/>
    <lineage>
        <taxon>Bacteria</taxon>
        <taxon>Bacillati</taxon>
        <taxon>Bacillota</taxon>
        <taxon>Bacilli</taxon>
        <taxon>Bacillales</taxon>
        <taxon>Staphylococcaceae</taxon>
        <taxon>Staphylococcus</taxon>
    </lineage>
</organism>
<name>A0AAC9RN58_9STAP</name>